<accession>A0A0G1RCU2</accession>
<proteinExistence type="predicted"/>
<dbReference type="InterPro" id="IPR038013">
    <property type="entry name" value="ALG11"/>
</dbReference>
<organism evidence="2 3">
    <name type="scientific">Candidatus Amesbacteria bacterium GW2011_GWA2_47_11</name>
    <dbReference type="NCBI Taxonomy" id="1618357"/>
    <lineage>
        <taxon>Bacteria</taxon>
        <taxon>Candidatus Amesiibacteriota</taxon>
    </lineage>
</organism>
<sequence length="344" mass="39096">MKAAIYNPYWDTLGGGERYTAAFVKLLLYKGWQVDIHWPENISAKIYNRFGIDISTVKFVSANPYPLSTIHYSLLFWLSDGSLPTSWAKKTVIHFQFPFKRVSGRRLPNLIKSRFYTFVANSQFTKEVIDQEFRVNCRVIYPPIDTAKFSAVKKTDTIIYVGRFSQLTQLKGYSLLIDVFKRISPHLPSWQLILAGGTTVGTAPGHLNQLRSRIRGLPVKIITNPEFGQLAELYSQAKIFWSASGFSADEKTDPTRTEHFGITVVESMAAGCVPVITNRGGHKEIVDHNRNGYLWNTPKQLADYTLQIIKQPGKLENLSQAAVQKSKIFDVSRFNHEFSRLLNL</sequence>
<dbReference type="Proteomes" id="UP000034607">
    <property type="component" value="Unassembled WGS sequence"/>
</dbReference>
<reference evidence="2 3" key="1">
    <citation type="journal article" date="2015" name="Nature">
        <title>rRNA introns, odd ribosomes, and small enigmatic genomes across a large radiation of phyla.</title>
        <authorList>
            <person name="Brown C.T."/>
            <person name="Hug L.A."/>
            <person name="Thomas B.C."/>
            <person name="Sharon I."/>
            <person name="Castelle C.J."/>
            <person name="Singh A."/>
            <person name="Wilkins M.J."/>
            <person name="Williams K.H."/>
            <person name="Banfield J.F."/>
        </authorList>
    </citation>
    <scope>NUCLEOTIDE SEQUENCE [LARGE SCALE GENOMIC DNA]</scope>
</reference>
<evidence type="ECO:0000313" key="2">
    <source>
        <dbReference type="EMBL" id="KKU55099.1"/>
    </source>
</evidence>
<dbReference type="GO" id="GO:0016020">
    <property type="term" value="C:membrane"/>
    <property type="evidence" value="ECO:0007669"/>
    <property type="project" value="TreeGrafter"/>
</dbReference>
<feature type="domain" description="Glycosyl transferase family 1" evidence="1">
    <location>
        <begin position="148"/>
        <end position="322"/>
    </location>
</feature>
<dbReference type="AlphaFoldDB" id="A0A0G1RCU2"/>
<dbReference type="Gene3D" id="3.40.50.2000">
    <property type="entry name" value="Glycogen Phosphorylase B"/>
    <property type="match status" value="1"/>
</dbReference>
<dbReference type="GO" id="GO:0004377">
    <property type="term" value="F:GDP-Man:Man(3)GlcNAc(2)-PP-Dol alpha-1,2-mannosyltransferase activity"/>
    <property type="evidence" value="ECO:0007669"/>
    <property type="project" value="InterPro"/>
</dbReference>
<dbReference type="PANTHER" id="PTHR45919:SF1">
    <property type="entry name" value="GDP-MAN:MAN(3)GLCNAC(2)-PP-DOL ALPHA-1,2-MANNOSYLTRANSFERASE"/>
    <property type="match status" value="1"/>
</dbReference>
<keyword evidence="2" id="KW-0808">Transferase</keyword>
<protein>
    <submittedName>
        <fullName evidence="2">Glycosyl transferase group 1</fullName>
    </submittedName>
</protein>
<dbReference type="GO" id="GO:0006487">
    <property type="term" value="P:protein N-linked glycosylation"/>
    <property type="evidence" value="ECO:0007669"/>
    <property type="project" value="TreeGrafter"/>
</dbReference>
<evidence type="ECO:0000313" key="3">
    <source>
        <dbReference type="Proteomes" id="UP000034607"/>
    </source>
</evidence>
<dbReference type="CDD" id="cd03801">
    <property type="entry name" value="GT4_PimA-like"/>
    <property type="match status" value="1"/>
</dbReference>
<name>A0A0G1RCU2_9BACT</name>
<gene>
    <name evidence="2" type="ORF">UX78_C0026G0009</name>
</gene>
<dbReference type="SUPFAM" id="SSF53756">
    <property type="entry name" value="UDP-Glycosyltransferase/glycogen phosphorylase"/>
    <property type="match status" value="1"/>
</dbReference>
<dbReference type="PANTHER" id="PTHR45919">
    <property type="entry name" value="GDP-MAN:MAN(3)GLCNAC(2)-PP-DOL ALPHA-1,2-MANNOSYLTRANSFERASE"/>
    <property type="match status" value="1"/>
</dbReference>
<evidence type="ECO:0000259" key="1">
    <source>
        <dbReference type="Pfam" id="PF00534"/>
    </source>
</evidence>
<dbReference type="Pfam" id="PF00534">
    <property type="entry name" value="Glycos_transf_1"/>
    <property type="match status" value="1"/>
</dbReference>
<dbReference type="InterPro" id="IPR001296">
    <property type="entry name" value="Glyco_trans_1"/>
</dbReference>
<comment type="caution">
    <text evidence="2">The sequence shown here is derived from an EMBL/GenBank/DDBJ whole genome shotgun (WGS) entry which is preliminary data.</text>
</comment>
<dbReference type="EMBL" id="LCNM01000026">
    <property type="protein sequence ID" value="KKU55099.1"/>
    <property type="molecule type" value="Genomic_DNA"/>
</dbReference>